<protein>
    <recommendedName>
        <fullName evidence="1">NmrA-like domain-containing protein</fullName>
    </recommendedName>
</protein>
<dbReference type="PANTHER" id="PTHR43162">
    <property type="match status" value="1"/>
</dbReference>
<dbReference type="InterPro" id="IPR051604">
    <property type="entry name" value="Ergot_Alk_Oxidoreductase"/>
</dbReference>
<dbReference type="Gene3D" id="3.40.50.720">
    <property type="entry name" value="NAD(P)-binding Rossmann-like Domain"/>
    <property type="match status" value="1"/>
</dbReference>
<name>A0A4Q4TPQ1_9PEZI</name>
<sequence>MSSPHFSNVLVFGATGEVGSAVALEAHARGARVNLALRDVSKPNEWVTPEQERAAGLQRITADLTDPAAVTRAVHQTGAQAAFIYAVRSSDMMRGAITALRDAGIQYVVFLSTSQIGNAGATKGDIRSIESDHFIPWQHAQVEIGLEELGLPHTALRAGFFASNPLRIYLDRSAEPKQVHLLAPEVRHDPIDPADIGRVAGAVLVNPRLYASGYQATNGSTPRKDVVYLSGPALLSQSEQWDIINRELAAAGKPQVTVTHITVEQYLKNLAALNIPNMVAKSLAKSMVETKTLYATEDYENQRGNVELLTGRKATSFEDFVKREIPRYFK</sequence>
<feature type="domain" description="NmrA-like" evidence="1">
    <location>
        <begin position="7"/>
        <end position="298"/>
    </location>
</feature>
<evidence type="ECO:0000259" key="1">
    <source>
        <dbReference type="Pfam" id="PF05368"/>
    </source>
</evidence>
<accession>A0A4Q4TPQ1</accession>
<organism evidence="2 3">
    <name type="scientific">Monosporascus ibericus</name>
    <dbReference type="NCBI Taxonomy" id="155417"/>
    <lineage>
        <taxon>Eukaryota</taxon>
        <taxon>Fungi</taxon>
        <taxon>Dikarya</taxon>
        <taxon>Ascomycota</taxon>
        <taxon>Pezizomycotina</taxon>
        <taxon>Sordariomycetes</taxon>
        <taxon>Xylariomycetidae</taxon>
        <taxon>Xylariales</taxon>
        <taxon>Xylariales incertae sedis</taxon>
        <taxon>Monosporascus</taxon>
    </lineage>
</organism>
<keyword evidence="3" id="KW-1185">Reference proteome</keyword>
<dbReference type="InterPro" id="IPR008030">
    <property type="entry name" value="NmrA-like"/>
</dbReference>
<reference evidence="2 3" key="1">
    <citation type="submission" date="2018-06" db="EMBL/GenBank/DDBJ databases">
        <title>Complete Genomes of Monosporascus.</title>
        <authorList>
            <person name="Robinson A.J."/>
            <person name="Natvig D.O."/>
        </authorList>
    </citation>
    <scope>NUCLEOTIDE SEQUENCE [LARGE SCALE GENOMIC DNA]</scope>
    <source>
        <strain evidence="2 3">CBS 110550</strain>
    </source>
</reference>
<evidence type="ECO:0000313" key="2">
    <source>
        <dbReference type="EMBL" id="RYP07540.1"/>
    </source>
</evidence>
<gene>
    <name evidence="2" type="ORF">DL764_002434</name>
</gene>
<dbReference type="Proteomes" id="UP000293360">
    <property type="component" value="Unassembled WGS sequence"/>
</dbReference>
<dbReference type="InterPro" id="IPR036291">
    <property type="entry name" value="NAD(P)-bd_dom_sf"/>
</dbReference>
<comment type="caution">
    <text evidence="2">The sequence shown here is derived from an EMBL/GenBank/DDBJ whole genome shotgun (WGS) entry which is preliminary data.</text>
</comment>
<dbReference type="AlphaFoldDB" id="A0A4Q4TPQ1"/>
<evidence type="ECO:0000313" key="3">
    <source>
        <dbReference type="Proteomes" id="UP000293360"/>
    </source>
</evidence>
<dbReference type="EMBL" id="QJNU01000093">
    <property type="protein sequence ID" value="RYP07540.1"/>
    <property type="molecule type" value="Genomic_DNA"/>
</dbReference>
<dbReference type="SUPFAM" id="SSF51735">
    <property type="entry name" value="NAD(P)-binding Rossmann-fold domains"/>
    <property type="match status" value="1"/>
</dbReference>
<dbReference type="OrthoDB" id="419598at2759"/>
<dbReference type="STRING" id="155417.A0A4Q4TPQ1"/>
<dbReference type="Pfam" id="PF05368">
    <property type="entry name" value="NmrA"/>
    <property type="match status" value="1"/>
</dbReference>
<proteinExistence type="predicted"/>
<dbReference type="PANTHER" id="PTHR43162:SF1">
    <property type="entry name" value="PRESTALK A DIFFERENTIATION PROTEIN A"/>
    <property type="match status" value="1"/>
</dbReference>